<feature type="compositionally biased region" description="Pro residues" evidence="9">
    <location>
        <begin position="575"/>
        <end position="587"/>
    </location>
</feature>
<keyword evidence="3" id="KW-0732">Signal</keyword>
<dbReference type="EMBL" id="FP565345">
    <property type="status" value="NOT_ANNOTATED_CDS"/>
    <property type="molecule type" value="Genomic_DNA"/>
</dbReference>
<evidence type="ECO:0000256" key="2">
    <source>
        <dbReference type="ARBA" id="ARBA00022692"/>
    </source>
</evidence>
<feature type="domain" description="Ig-like" evidence="10">
    <location>
        <begin position="1"/>
        <end position="44"/>
    </location>
</feature>
<dbReference type="Proteomes" id="UP000005640">
    <property type="component" value="Chromosome 9"/>
</dbReference>
<dbReference type="SUPFAM" id="SSF48726">
    <property type="entry name" value="Immunoglobulin"/>
    <property type="match status" value="5"/>
</dbReference>
<dbReference type="InterPro" id="IPR003599">
    <property type="entry name" value="Ig_sub"/>
</dbReference>
<evidence type="ECO:0007829" key="13">
    <source>
        <dbReference type="PeptideAtlas" id="A0A087WY63"/>
    </source>
</evidence>
<dbReference type="ExpressionAtlas" id="A0A087WY63">
    <property type="expression patterns" value="baseline and differential"/>
</dbReference>
<evidence type="ECO:0000256" key="1">
    <source>
        <dbReference type="ARBA" id="ARBA00004167"/>
    </source>
</evidence>
<dbReference type="InterPro" id="IPR013098">
    <property type="entry name" value="Ig_I-set"/>
</dbReference>
<feature type="domain" description="Ig-like" evidence="10">
    <location>
        <begin position="148"/>
        <end position="234"/>
    </location>
</feature>
<dbReference type="Antibodypedia" id="65468">
    <property type="antibodies" value="13 antibodies from 6 providers"/>
</dbReference>
<keyword evidence="8" id="KW-0393">Immunoglobulin domain</keyword>
<dbReference type="FunFam" id="2.60.40.10:FF:000186">
    <property type="entry name" value="Hemicentin 1"/>
    <property type="match status" value="1"/>
</dbReference>
<dbReference type="CDD" id="cd00096">
    <property type="entry name" value="Ig"/>
    <property type="match status" value="1"/>
</dbReference>
<evidence type="ECO:0000256" key="9">
    <source>
        <dbReference type="SAM" id="MobiDB-lite"/>
    </source>
</evidence>
<dbReference type="InterPro" id="IPR003598">
    <property type="entry name" value="Ig_sub2"/>
</dbReference>
<protein>
    <submittedName>
        <fullName evidence="11">Hemicentin 2</fullName>
    </submittedName>
</protein>
<dbReference type="FunFam" id="2.60.40.10:FF:002957">
    <property type="entry name" value="Hemicentin-2"/>
    <property type="match status" value="1"/>
</dbReference>
<reference evidence="11 12" key="1">
    <citation type="journal article" date="2001" name="Nature">
        <title>Initial sequencing and analysis of the human genome.</title>
        <authorList>
            <consortium name="International Human Genome Sequencing Consortium"/>
            <person name="Lander E.S."/>
            <person name="Linton L.M."/>
            <person name="Birren B."/>
            <person name="Nusbaum C."/>
            <person name="Zody M.C."/>
            <person name="Baldwin J."/>
            <person name="Devon K."/>
            <person name="Dewar K."/>
            <person name="Doyle M."/>
            <person name="FitzHugh W."/>
            <person name="Funke R."/>
            <person name="Gage D."/>
            <person name="Harris K."/>
            <person name="Heaford A."/>
            <person name="Howland J."/>
            <person name="Kann L."/>
            <person name="Lehoczky J."/>
            <person name="LeVine R."/>
            <person name="McEwan P."/>
            <person name="McKernan K."/>
            <person name="Meldrim J."/>
            <person name="Mesirov J.P."/>
            <person name="Miranda C."/>
            <person name="Morris W."/>
            <person name="Naylor J."/>
            <person name="Raymond C."/>
            <person name="Rosetti M."/>
            <person name="Santos R."/>
            <person name="Sheridan A."/>
            <person name="Sougnez C."/>
            <person name="Stange-Thomann N."/>
            <person name="Stojanovic N."/>
            <person name="Subramanian A."/>
            <person name="Wyman D."/>
            <person name="Rogers J."/>
            <person name="Sulston J."/>
            <person name="Ainscough R."/>
            <person name="Beck S."/>
            <person name="Bentley D."/>
            <person name="Burton J."/>
            <person name="Clee C."/>
            <person name="Carter N."/>
            <person name="Coulson A."/>
            <person name="Deadman R."/>
            <person name="Deloukas P."/>
            <person name="Dunham A."/>
            <person name="Dunham I."/>
            <person name="Durbin R."/>
            <person name="French L."/>
            <person name="Grafham D."/>
            <person name="Gregory S."/>
            <person name="Hubbard T."/>
            <person name="Humphray S."/>
            <person name="Hunt A."/>
            <person name="Jones M."/>
            <person name="Lloyd C."/>
            <person name="McMurray A."/>
            <person name="Matthews L."/>
            <person name="Mercer S."/>
            <person name="Milne S."/>
            <person name="Mullikin J.C."/>
            <person name="Mungall A."/>
            <person name="Plumb R."/>
            <person name="Ross M."/>
            <person name="Shownkeen R."/>
            <person name="Sims S."/>
            <person name="Waterston R.H."/>
            <person name="Wilson R.K."/>
            <person name="Hillier L.W."/>
            <person name="McPherson J.D."/>
            <person name="Marra M.A."/>
            <person name="Mardis E.R."/>
            <person name="Fulton L.A."/>
            <person name="Chinwalla A.T."/>
            <person name="Pepin K.H."/>
            <person name="Gish W.R."/>
            <person name="Chissoe S.L."/>
            <person name="Wendl M.C."/>
            <person name="Delehaunty K.D."/>
            <person name="Miner T.L."/>
            <person name="Delehaunty A."/>
            <person name="Kramer J.B."/>
            <person name="Cook L.L."/>
            <person name="Fulton R.S."/>
            <person name="Johnson D.L."/>
            <person name="Minx P.J."/>
            <person name="Clifton S.W."/>
            <person name="Hawkins T."/>
            <person name="Branscomb E."/>
            <person name="Predki P."/>
            <person name="Richardson P."/>
            <person name="Wenning S."/>
            <person name="Slezak T."/>
            <person name="Doggett N."/>
            <person name="Cheng J.F."/>
            <person name="Olsen A."/>
            <person name="Lucas S."/>
            <person name="Elkin C."/>
            <person name="Uberbacher E."/>
            <person name="Frazier M."/>
            <person name="Gibbs R.A."/>
            <person name="Muzny D.M."/>
            <person name="Scherer S.E."/>
            <person name="Bouck J.B."/>
            <person name="Sodergren E.J."/>
            <person name="Worley K.C."/>
            <person name="Rives C.M."/>
            <person name="Gorrell J.H."/>
            <person name="Metzker M.L."/>
            <person name="Naylor S.L."/>
            <person name="Kucherlapati R.S."/>
            <person name="Nelson D.L."/>
            <person name="Weinstock G.M."/>
            <person name="Sakaki Y."/>
            <person name="Fujiyama A."/>
            <person name="Hattori M."/>
            <person name="Yada T."/>
            <person name="Toyoda A."/>
            <person name="Itoh T."/>
            <person name="Kawagoe C."/>
            <person name="Watanabe H."/>
            <person name="Totoki Y."/>
            <person name="Taylor T."/>
            <person name="Weissenbach J."/>
            <person name="Heilig R."/>
            <person name="Saurin W."/>
            <person name="Artiguenave F."/>
            <person name="Brottier P."/>
            <person name="Bruls T."/>
            <person name="Pelletier E."/>
            <person name="Robert C."/>
            <person name="Wincker P."/>
            <person name="Smith D.R."/>
            <person name="Doucette-Stamm L."/>
            <person name="Rubenfield M."/>
            <person name="Weinstock K."/>
            <person name="Lee H.M."/>
            <person name="Dubois J."/>
            <person name="Rosenthal A."/>
            <person name="Platzer M."/>
            <person name="Nyakatura G."/>
            <person name="Taudien S."/>
            <person name="Rump A."/>
            <person name="Yang H."/>
            <person name="Yu J."/>
            <person name="Wang J."/>
            <person name="Huang G."/>
            <person name="Gu J."/>
            <person name="Hood L."/>
            <person name="Rowen L."/>
            <person name="Madan A."/>
            <person name="Qin S."/>
            <person name="Davis R.W."/>
            <person name="Federspiel N.A."/>
            <person name="Abola A.P."/>
            <person name="Proctor M.J."/>
            <person name="Myers R.M."/>
            <person name="Schmutz J."/>
            <person name="Dickson M."/>
            <person name="Grimwood J."/>
            <person name="Cox D.R."/>
            <person name="Olson M.V."/>
            <person name="Kaul R."/>
            <person name="Raymond C."/>
            <person name="Shimizu N."/>
            <person name="Kawasaki K."/>
            <person name="Minoshima S."/>
            <person name="Evans G.A."/>
            <person name="Athanasiou M."/>
            <person name="Schultz R."/>
            <person name="Roe B.A."/>
            <person name="Chen F."/>
            <person name="Pan H."/>
            <person name="Ramser J."/>
            <person name="Lehrach H."/>
            <person name="Reinhardt R."/>
            <person name="McCombie W.R."/>
            <person name="de la Bastide M."/>
            <person name="Dedhia N."/>
            <person name="Blocker H."/>
            <person name="Hornischer K."/>
            <person name="Nordsiek G."/>
            <person name="Agarwala R."/>
            <person name="Aravind L."/>
            <person name="Bailey J.A."/>
            <person name="Bateman A."/>
            <person name="Batzoglou S."/>
            <person name="Birney E."/>
            <person name="Bork P."/>
            <person name="Brown D.G."/>
            <person name="Burge C.B."/>
            <person name="Cerutti L."/>
            <person name="Chen H.C."/>
            <person name="Church D."/>
            <person name="Clamp M."/>
            <person name="Copley R.R."/>
            <person name="Doerks T."/>
            <person name="Eddy S.R."/>
            <person name="Eichler E.E."/>
            <person name="Furey T.S."/>
            <person name="Galagan J."/>
            <person name="Gilbert J.G."/>
            <person name="Harmon C."/>
            <person name="Hayashizaki Y."/>
            <person name="Haussler D."/>
            <person name="Hermjakob H."/>
            <person name="Hokamp K."/>
            <person name="Jang W."/>
            <person name="Johnson L.S."/>
            <person name="Jones T.A."/>
            <person name="Kasif S."/>
            <person name="Kaspryzk A."/>
            <person name="Kennedy S."/>
            <person name="Kent W.J."/>
            <person name="Kitts P."/>
            <person name="Koonin E.V."/>
            <person name="Korf I."/>
            <person name="Kulp D."/>
            <person name="Lancet D."/>
            <person name="Lowe T.M."/>
            <person name="McLysaght A."/>
            <person name="Mikkelsen T."/>
            <person name="Moran J.V."/>
            <person name="Mulder N."/>
            <person name="Pollara V.J."/>
            <person name="Ponting C.P."/>
            <person name="Schuler G."/>
            <person name="Schultz J."/>
            <person name="Slater G."/>
            <person name="Smit A.F."/>
            <person name="Stupka E."/>
            <person name="Szustakowski J."/>
            <person name="Thierry-Mieg D."/>
            <person name="Thierry-Mieg J."/>
            <person name="Wagner L."/>
            <person name="Wallis J."/>
            <person name="Wheeler R."/>
            <person name="Williams A."/>
            <person name="Wolf Y.I."/>
            <person name="Wolfe K.H."/>
            <person name="Yang S.P."/>
            <person name="Yeh R.F."/>
            <person name="Collins F."/>
            <person name="Guyer M.S."/>
            <person name="Peterson J."/>
            <person name="Felsenfeld A."/>
            <person name="Wetterstrand K.A."/>
            <person name="Patrinos A."/>
            <person name="Morgan M.J."/>
            <person name="de Jong P."/>
            <person name="Catanese J.J."/>
            <person name="Osoegawa K."/>
            <person name="Shizuya H."/>
            <person name="Choi S."/>
            <person name="Chen Y.J."/>
        </authorList>
    </citation>
    <scope>NUCLEOTIDE SEQUENCE [LARGE SCALE GENOMIC DNA]</scope>
</reference>
<feature type="domain" description="Ig-like" evidence="10">
    <location>
        <begin position="49"/>
        <end position="143"/>
    </location>
</feature>
<dbReference type="HGNC" id="HGNC:21293">
    <property type="gene designation" value="HMCN2"/>
</dbReference>
<dbReference type="SMART" id="SM00408">
    <property type="entry name" value="IGc2"/>
    <property type="match status" value="4"/>
</dbReference>
<dbReference type="SMR" id="A0A087WY63"/>
<reference evidence="11" key="5">
    <citation type="submission" date="2025-09" db="UniProtKB">
        <authorList>
            <consortium name="Ensembl"/>
        </authorList>
    </citation>
    <scope>IDENTIFICATION</scope>
</reference>
<feature type="domain" description="Ig-like" evidence="10">
    <location>
        <begin position="239"/>
        <end position="325"/>
    </location>
</feature>
<dbReference type="EMBL" id="AL354898">
    <property type="status" value="NOT_ANNOTATED_CDS"/>
    <property type="molecule type" value="Genomic_DNA"/>
</dbReference>
<evidence type="ECO:0000313" key="12">
    <source>
        <dbReference type="Proteomes" id="UP000005640"/>
    </source>
</evidence>
<dbReference type="VEuPathDB" id="HostDB:ENSG00000148357"/>
<keyword evidence="13 14" id="KW-1267">Proteomics identification</keyword>
<dbReference type="InterPro" id="IPR050958">
    <property type="entry name" value="Cell_Adh-Cytoskel_Orgn"/>
</dbReference>
<dbReference type="EMBL" id="AUXG01000072">
    <property type="status" value="NOT_ANNOTATED_CDS"/>
    <property type="molecule type" value="Genomic_DNA"/>
</dbReference>
<dbReference type="Ensembl" id="ENST00000611173.1">
    <property type="protein sequence ID" value="ENSP00000481543.1"/>
    <property type="gene ID" value="ENSG00000148357.18"/>
</dbReference>
<dbReference type="InterPro" id="IPR013783">
    <property type="entry name" value="Ig-like_fold"/>
</dbReference>
<dbReference type="PANTHER" id="PTHR45080">
    <property type="entry name" value="CONTACTIN 5"/>
    <property type="match status" value="1"/>
</dbReference>
<dbReference type="InterPro" id="IPR007110">
    <property type="entry name" value="Ig-like_dom"/>
</dbReference>
<dbReference type="FunFam" id="2.60.40.10:FF:000890">
    <property type="entry name" value="Hemicentin 1"/>
    <property type="match status" value="1"/>
</dbReference>
<gene>
    <name evidence="11" type="primary">HMCN2</name>
</gene>
<dbReference type="FunFam" id="2.60.40.10:FF:001751">
    <property type="entry name" value="HMCN2 isoform 3"/>
    <property type="match status" value="1"/>
</dbReference>
<dbReference type="Gene3D" id="2.60.40.10">
    <property type="entry name" value="Immunoglobulins"/>
    <property type="match status" value="5"/>
</dbReference>
<dbReference type="OMA" id="EPWGPGF"/>
<evidence type="ECO:0000256" key="8">
    <source>
        <dbReference type="ARBA" id="ARBA00023319"/>
    </source>
</evidence>
<dbReference type="OpenTargets" id="ENSG00000148357"/>
<dbReference type="InterPro" id="IPR009138">
    <property type="entry name" value="Neural_cell_adh"/>
</dbReference>
<dbReference type="MassIVE" id="A0A087WY63"/>
<evidence type="ECO:0000259" key="10">
    <source>
        <dbReference type="PROSITE" id="PS50835"/>
    </source>
</evidence>
<dbReference type="EMBL" id="ABBA01012042">
    <property type="status" value="NOT_ANNOTATED_CDS"/>
    <property type="molecule type" value="Genomic_DNA"/>
</dbReference>
<evidence type="ECO:0000256" key="3">
    <source>
        <dbReference type="ARBA" id="ARBA00022729"/>
    </source>
</evidence>
<dbReference type="GeneTree" id="ENSGT00940000162328"/>
<proteinExistence type="evidence at protein level"/>
<dbReference type="SMART" id="SM00409">
    <property type="entry name" value="IG"/>
    <property type="match status" value="5"/>
</dbReference>
<dbReference type="ChiTaRS" id="HMCN2">
    <property type="organism name" value="human"/>
</dbReference>
<dbReference type="PRINTS" id="PR01838">
    <property type="entry name" value="NCAMFAMILY"/>
</dbReference>
<dbReference type="HOGENOM" id="CLU_463043_0_0_1"/>
<evidence type="ECO:0000256" key="7">
    <source>
        <dbReference type="ARBA" id="ARBA00023180"/>
    </source>
</evidence>
<dbReference type="EMBL" id="ABBA01043973">
    <property type="status" value="NOT_ANNOTATED_CDS"/>
    <property type="molecule type" value="Genomic_DNA"/>
</dbReference>
<dbReference type="InterPro" id="IPR036179">
    <property type="entry name" value="Ig-like_dom_sf"/>
</dbReference>
<feature type="region of interest" description="Disordered" evidence="9">
    <location>
        <begin position="502"/>
        <end position="595"/>
    </location>
</feature>
<dbReference type="EMBL" id="AL360004">
    <property type="status" value="NOT_ANNOTATED_CDS"/>
    <property type="molecule type" value="Genomic_DNA"/>
</dbReference>
<accession>A0A087WY63</accession>
<evidence type="ECO:0000313" key="11">
    <source>
        <dbReference type="Ensembl" id="ENSP00000481543.1"/>
    </source>
</evidence>
<dbReference type="UCSC" id="uc064wnc.1">
    <property type="organism name" value="human"/>
</dbReference>
<evidence type="ECO:0000256" key="6">
    <source>
        <dbReference type="ARBA" id="ARBA00023157"/>
    </source>
</evidence>
<evidence type="ECO:0007829" key="14">
    <source>
        <dbReference type="ProteomicsDB" id="A0A087WY63"/>
    </source>
</evidence>
<feature type="domain" description="Ig-like" evidence="10">
    <location>
        <begin position="330"/>
        <end position="423"/>
    </location>
</feature>
<name>A0A087WY63_HUMAN</name>
<organism evidence="11 12">
    <name type="scientific">Homo sapiens</name>
    <name type="common">Human</name>
    <dbReference type="NCBI Taxonomy" id="9606"/>
    <lineage>
        <taxon>Eukaryota</taxon>
        <taxon>Metazoa</taxon>
        <taxon>Chordata</taxon>
        <taxon>Craniata</taxon>
        <taxon>Vertebrata</taxon>
        <taxon>Euteleostomi</taxon>
        <taxon>Mammalia</taxon>
        <taxon>Eutheria</taxon>
        <taxon>Euarchontoglires</taxon>
        <taxon>Primates</taxon>
        <taxon>Haplorrhini</taxon>
        <taxon>Catarrhini</taxon>
        <taxon>Hominidae</taxon>
        <taxon>Homo</taxon>
    </lineage>
</organism>
<dbReference type="OrthoDB" id="5985519at2759"/>
<sequence length="595" mass="62861">MILAPEGSSSGKLRIPAAQERDAGTYTCRAVNELGDASAEIQLAVGHAPQLTELPRDVTVELGRSALLACRATGRPPPTVTWRRGDGQPLGLRLGAGRGSRSRQPDSGVLFFESVAPEDQAPYVCEARNVFGKVQAEARLIVTGHAPPQIASSAPTVRVLEGQPVSLPCIVLAGRPLPERHWLKDGRPLPPGSRHSIRADGSLHLDRALQEHAGRYSCVATNTAGSQHRDVELVVQVPPRIHPTATHHITNEGVAASLPCVASGVPAPTITWTKETNALTSRGPHYNVSKEGTLLIAQPSAQDAGAYVCTATNTVGFSSQEMRLSVNTKPRIHMNGSRNADVPLQVTAKAGEEVTLDCEAKGSPPPLVTWTKDSRPVPPITNRYGLLPSGSLRLAQVQVGDSGHYECTASNPAGSASHRYVLGVQGRTSWQPQSLPVPHHPACLSGLSVPLLQPTPRSVRLCHLSLRAPLPPPFATPTSCLSQACLSSSTLSLHLSPYPLRGPGDAVQRPPTTQGRAQWGLGFGRTGVRGEPMKVGLRGSLPGTRGPAGSPGCGDGKRPVRCHRAPPAGSILMPPRGPSEPLLPPLPSTRHFVHL</sequence>
<comment type="subcellular location">
    <subcellularLocation>
        <location evidence="1">Membrane</location>
        <topology evidence="1">Single-pass membrane protein</topology>
    </subcellularLocation>
</comment>
<reference evidence="11 12" key="3">
    <citation type="journal article" date="2004" name="Nature">
        <title>Finishing the euchromatic sequence of the human genome.</title>
        <authorList>
            <consortium name="International Human Genome Sequencing Consortium"/>
        </authorList>
    </citation>
    <scope>NUCLEOTIDE SEQUENCE [LARGE SCALE GENOMIC DNA]</scope>
</reference>
<keyword evidence="2" id="KW-0812">Transmembrane</keyword>
<keyword evidence="5" id="KW-0472">Membrane</keyword>
<dbReference type="Pfam" id="PF13927">
    <property type="entry name" value="Ig_3"/>
    <property type="match status" value="2"/>
</dbReference>
<dbReference type="PANTHER" id="PTHR45080:SF8">
    <property type="entry name" value="IG-LIKE DOMAIN-CONTAINING PROTEIN"/>
    <property type="match status" value="1"/>
</dbReference>
<keyword evidence="6" id="KW-1015">Disulfide bond</keyword>
<reference evidence="11" key="4">
    <citation type="submission" date="2025-08" db="UniProtKB">
        <authorList>
            <consortium name="Ensembl"/>
        </authorList>
    </citation>
    <scope>IDENTIFICATION</scope>
</reference>
<evidence type="ECO:0000256" key="4">
    <source>
        <dbReference type="ARBA" id="ARBA00022989"/>
    </source>
</evidence>
<dbReference type="Pfam" id="PF07679">
    <property type="entry name" value="I-set"/>
    <property type="match status" value="3"/>
</dbReference>
<keyword evidence="7" id="KW-0325">Glycoprotein</keyword>
<reference evidence="11 12" key="2">
    <citation type="journal article" date="2004" name="Nature">
        <title>DNA sequence and analysis of human chromosome 9.</title>
        <authorList>
            <person name="Humphray S.J."/>
            <person name="Oliver K."/>
            <person name="Hunt A.R."/>
            <person name="Plumb R.W."/>
            <person name="Loveland J.E."/>
            <person name="Howe K.L."/>
            <person name="Andrews T.D."/>
            <person name="Searle S."/>
            <person name="Hunt S.E."/>
            <person name="Scott C.E."/>
            <person name="Jones M.C."/>
            <person name="Ainscough R."/>
            <person name="Almeida J.P."/>
            <person name="Ambrose K.D."/>
            <person name="Ashwell R.I."/>
            <person name="Babbage A.K."/>
            <person name="Babbage S."/>
            <person name="Bagguley C.L."/>
            <person name="Bailey J."/>
            <person name="Banerjee R."/>
            <person name="Barker D.J."/>
            <person name="Barlow K.F."/>
            <person name="Bates K."/>
            <person name="Beasley H."/>
            <person name="Beasley O."/>
            <person name="Bird C.P."/>
            <person name="Bray-Allen S."/>
            <person name="Brown A.J."/>
            <person name="Brown J.Y."/>
            <person name="Burford D."/>
            <person name="Burrill W."/>
            <person name="Burton J."/>
            <person name="Carder C."/>
            <person name="Carter N.P."/>
            <person name="Chapman J.C."/>
            <person name="Chen Y."/>
            <person name="Clarke G."/>
            <person name="Clark S.Y."/>
            <person name="Clee C.M."/>
            <person name="Clegg S."/>
            <person name="Collier R.E."/>
            <person name="Corby N."/>
            <person name="Crosier M."/>
            <person name="Cummings A.T."/>
            <person name="Davies J."/>
            <person name="Dhami P."/>
            <person name="Dunn M."/>
            <person name="Dutta I."/>
            <person name="Dyer L.W."/>
            <person name="Earthrowl M.E."/>
            <person name="Faulkner L."/>
            <person name="Fleming C.J."/>
            <person name="Frankish A."/>
            <person name="Frankland J.A."/>
            <person name="French L."/>
            <person name="Fricker D.G."/>
            <person name="Garner P."/>
            <person name="Garnett J."/>
            <person name="Ghori J."/>
            <person name="Gilbert J.G."/>
            <person name="Glison C."/>
            <person name="Grafham D.V."/>
            <person name="Gribble S."/>
            <person name="Griffiths C."/>
            <person name="Griffiths-Jones S."/>
            <person name="Grocock R."/>
            <person name="Guy J."/>
            <person name="Hall R.E."/>
            <person name="Hammond S."/>
            <person name="Harley J.L."/>
            <person name="Harrison E.S."/>
            <person name="Hart E.A."/>
            <person name="Heath P.D."/>
            <person name="Henderson C.D."/>
            <person name="Hopkins B.L."/>
            <person name="Howard P.J."/>
            <person name="Howden P.J."/>
            <person name="Huckle E."/>
            <person name="Johnson C."/>
            <person name="Johnson D."/>
            <person name="Joy A.A."/>
            <person name="Kay M."/>
            <person name="Keenan S."/>
            <person name="Kershaw J.K."/>
            <person name="Kimberley A.M."/>
            <person name="King A."/>
            <person name="Knights A."/>
            <person name="Laird G.K."/>
            <person name="Langford C."/>
            <person name="Lawlor S."/>
            <person name="Leongamornlert D.A."/>
            <person name="Leversha M."/>
            <person name="Lloyd C."/>
            <person name="Lloyd D.M."/>
            <person name="Lovell J."/>
            <person name="Martin S."/>
            <person name="Mashreghi-Mohammadi M."/>
            <person name="Matthews L."/>
            <person name="McLaren S."/>
            <person name="McLay K.E."/>
            <person name="McMurray A."/>
            <person name="Milne S."/>
            <person name="Nickerson T."/>
            <person name="Nisbett J."/>
            <person name="Nordsiek G."/>
            <person name="Pearce A.V."/>
            <person name="Peck A.I."/>
            <person name="Porter K.M."/>
            <person name="Pandian R."/>
            <person name="Pelan S."/>
            <person name="Phillimore B."/>
            <person name="Povey S."/>
            <person name="Ramsey Y."/>
            <person name="Rand V."/>
            <person name="Scharfe M."/>
            <person name="Sehra H.K."/>
            <person name="Shownkeen R."/>
            <person name="Sims S.K."/>
            <person name="Skuce C.D."/>
            <person name="Smith M."/>
            <person name="Steward C.A."/>
            <person name="Swarbreck D."/>
            <person name="Sycamore N."/>
            <person name="Tester J."/>
            <person name="Thorpe A."/>
            <person name="Tracey A."/>
            <person name="Tromans A."/>
            <person name="Thomas D.W."/>
            <person name="Wall M."/>
            <person name="Wallis J.M."/>
            <person name="West A.P."/>
            <person name="Whitehead S.L."/>
            <person name="Willey D.L."/>
            <person name="Williams S.A."/>
            <person name="Wilming L."/>
            <person name="Wray P.W."/>
            <person name="Young L."/>
            <person name="Ashurst J.L."/>
            <person name="Coulson A."/>
            <person name="Blocker H."/>
            <person name="Durbin R."/>
            <person name="Sulston J.E."/>
            <person name="Hubbard T."/>
            <person name="Jackson M.J."/>
            <person name="Bentley D.R."/>
            <person name="Beck S."/>
            <person name="Rogers J."/>
            <person name="Dunham I."/>
        </authorList>
    </citation>
    <scope>NUCLEOTIDE SEQUENCE [LARGE SCALE GENOMIC DNA]</scope>
</reference>
<dbReference type="AlphaFoldDB" id="A0A087WY63"/>
<keyword evidence="12" id="KW-1185">Reference proteome</keyword>
<dbReference type="EMBL" id="KF458942">
    <property type="status" value="NOT_ANNOTATED_CDS"/>
    <property type="molecule type" value="Genomic_DNA"/>
</dbReference>
<dbReference type="GO" id="GO:0005886">
    <property type="term" value="C:plasma membrane"/>
    <property type="evidence" value="ECO:0007669"/>
    <property type="project" value="UniProtKB-ARBA"/>
</dbReference>
<dbReference type="GO" id="GO:0007155">
    <property type="term" value="P:cell adhesion"/>
    <property type="evidence" value="ECO:0007669"/>
    <property type="project" value="InterPro"/>
</dbReference>
<keyword evidence="4" id="KW-1133">Transmembrane helix</keyword>
<evidence type="ECO:0000256" key="5">
    <source>
        <dbReference type="ARBA" id="ARBA00023136"/>
    </source>
</evidence>
<dbReference type="Bgee" id="ENSG00000148357">
    <property type="expression patterns" value="Expressed in muscle layer of sigmoid colon and 131 other cell types or tissues"/>
</dbReference>
<dbReference type="PROSITE" id="PS50835">
    <property type="entry name" value="IG_LIKE"/>
    <property type="match status" value="5"/>
</dbReference>